<dbReference type="AlphaFoldDB" id="A0A819IN13"/>
<dbReference type="InterPro" id="IPR001258">
    <property type="entry name" value="NHL_repeat"/>
</dbReference>
<reference evidence="3" key="1">
    <citation type="submission" date="2021-02" db="EMBL/GenBank/DDBJ databases">
        <authorList>
            <person name="Nowell W R."/>
        </authorList>
    </citation>
    <scope>NUCLEOTIDE SEQUENCE</scope>
</reference>
<dbReference type="CDD" id="cd05819">
    <property type="entry name" value="NHL"/>
    <property type="match status" value="1"/>
</dbReference>
<evidence type="ECO:0000313" key="4">
    <source>
        <dbReference type="Proteomes" id="UP000663842"/>
    </source>
</evidence>
<dbReference type="GO" id="GO:0008270">
    <property type="term" value="F:zinc ion binding"/>
    <property type="evidence" value="ECO:0007669"/>
    <property type="project" value="UniProtKB-KW"/>
</dbReference>
<dbReference type="EMBL" id="CAJOBF010001129">
    <property type="protein sequence ID" value="CAF3916495.1"/>
    <property type="molecule type" value="Genomic_DNA"/>
</dbReference>
<dbReference type="InterPro" id="IPR050952">
    <property type="entry name" value="TRIM-NHL_E3_ligases"/>
</dbReference>
<organism evidence="3 4">
    <name type="scientific">Rotaria magnacalcarata</name>
    <dbReference type="NCBI Taxonomy" id="392030"/>
    <lineage>
        <taxon>Eukaryota</taxon>
        <taxon>Metazoa</taxon>
        <taxon>Spiralia</taxon>
        <taxon>Gnathifera</taxon>
        <taxon>Rotifera</taxon>
        <taxon>Eurotatoria</taxon>
        <taxon>Bdelloidea</taxon>
        <taxon>Philodinida</taxon>
        <taxon>Philodinidae</taxon>
        <taxon>Rotaria</taxon>
    </lineage>
</organism>
<gene>
    <name evidence="3" type="ORF">UXM345_LOCUS11376</name>
</gene>
<dbReference type="Pfam" id="PF01436">
    <property type="entry name" value="NHL"/>
    <property type="match status" value="2"/>
</dbReference>
<evidence type="ECO:0000256" key="1">
    <source>
        <dbReference type="ARBA" id="ARBA00022737"/>
    </source>
</evidence>
<feature type="repeat" description="NHL" evidence="2">
    <location>
        <begin position="361"/>
        <end position="397"/>
    </location>
</feature>
<evidence type="ECO:0000256" key="2">
    <source>
        <dbReference type="PROSITE-ProRule" id="PRU00504"/>
    </source>
</evidence>
<dbReference type="PANTHER" id="PTHR24104">
    <property type="entry name" value="E3 UBIQUITIN-PROTEIN LIGASE NHLRC1-RELATED"/>
    <property type="match status" value="1"/>
</dbReference>
<dbReference type="GO" id="GO:0043161">
    <property type="term" value="P:proteasome-mediated ubiquitin-dependent protein catabolic process"/>
    <property type="evidence" value="ECO:0007669"/>
    <property type="project" value="TreeGrafter"/>
</dbReference>
<dbReference type="PANTHER" id="PTHR24104:SF25">
    <property type="entry name" value="PROTEIN LIN-41"/>
    <property type="match status" value="1"/>
</dbReference>
<dbReference type="Proteomes" id="UP000663842">
    <property type="component" value="Unassembled WGS sequence"/>
</dbReference>
<accession>A0A819IN13</accession>
<proteinExistence type="predicted"/>
<name>A0A819IN13_9BILA</name>
<feature type="repeat" description="NHL" evidence="2">
    <location>
        <begin position="547"/>
        <end position="578"/>
    </location>
</feature>
<evidence type="ECO:0000313" key="3">
    <source>
        <dbReference type="EMBL" id="CAF3916495.1"/>
    </source>
</evidence>
<dbReference type="InterPro" id="IPR011042">
    <property type="entry name" value="6-blade_b-propeller_TolB-like"/>
</dbReference>
<comment type="caution">
    <text evidence="3">The sequence shown here is derived from an EMBL/GenBank/DDBJ whole genome shotgun (WGS) entry which is preliminary data.</text>
</comment>
<dbReference type="PROSITE" id="PS51125">
    <property type="entry name" value="NHL"/>
    <property type="match status" value="2"/>
</dbReference>
<dbReference type="SUPFAM" id="SSF63829">
    <property type="entry name" value="Calcium-dependent phosphotriesterase"/>
    <property type="match status" value="1"/>
</dbReference>
<dbReference type="GO" id="GO:0000209">
    <property type="term" value="P:protein polyubiquitination"/>
    <property type="evidence" value="ECO:0007669"/>
    <property type="project" value="TreeGrafter"/>
</dbReference>
<keyword evidence="1" id="KW-0677">Repeat</keyword>
<sequence length="583" mass="65340">MVKKSEQEDLVNDVESLQLAQDERIFIKASNLFVKKWSKKEPNFIEYFQNEWLTTHNACYEGVGHFTPSTNNSLEATNNVIKKEHTLRERLPLSRFKVLAFEIVEKWSKCYERGLKKYNYKQTISLELWTTGYQWVKLNKSILSTECDNSIQYYIPAGDETKITNVGIDVVKKMRWYTLDQYKKKHSLSYISSETCRDASQYSECSTNKDCGCFPLATSDKSGICGFLWVACSRLDPCQTPGNTCEKLDHKCVRHPQCNSAPVCYPISMIDKQICPSSEDTTSPSVPNNTICTTATWSRQGISVAGGFGWGNALNQLYYPMGIFVDVNRTVYVADTNNARVVKWTQNATFGQIVAGGYGVGSGTAQFYGPMDLVVDKDGAIYVTDNLNNRVQKWNRNAQVGQTVMIVQRPIGIALDGEESLYVSASYWSKDLLKLRKGETNGNVIATNLPELYYLFAHQNQSIYAADKNNGRIYRIDEKKGQISVIIGSLQGLSATQLGYPQSVLVDGSGAVYVVEYGHHRVTRWLPGANAGIAIAGGRSQGYQSDQLNFPTDIAFDVDGNLYVADYGNHRVQKFAIDKSTCR</sequence>
<dbReference type="GO" id="GO:0061630">
    <property type="term" value="F:ubiquitin protein ligase activity"/>
    <property type="evidence" value="ECO:0007669"/>
    <property type="project" value="TreeGrafter"/>
</dbReference>
<dbReference type="Gene3D" id="2.120.10.30">
    <property type="entry name" value="TolB, C-terminal domain"/>
    <property type="match status" value="2"/>
</dbReference>
<protein>
    <submittedName>
        <fullName evidence="3">Uncharacterized protein</fullName>
    </submittedName>
</protein>